<evidence type="ECO:0000256" key="1">
    <source>
        <dbReference type="ARBA" id="ARBA00022723"/>
    </source>
</evidence>
<dbReference type="InterPro" id="IPR011029">
    <property type="entry name" value="DEATH-like_dom_sf"/>
</dbReference>
<dbReference type="GO" id="GO:0008270">
    <property type="term" value="F:zinc ion binding"/>
    <property type="evidence" value="ECO:0007669"/>
    <property type="project" value="UniProtKB-KW"/>
</dbReference>
<organism evidence="5 6">
    <name type="scientific">Vicia faba</name>
    <name type="common">Broad bean</name>
    <name type="synonym">Faba vulgaris</name>
    <dbReference type="NCBI Taxonomy" id="3906"/>
    <lineage>
        <taxon>Eukaryota</taxon>
        <taxon>Viridiplantae</taxon>
        <taxon>Streptophyta</taxon>
        <taxon>Embryophyta</taxon>
        <taxon>Tracheophyta</taxon>
        <taxon>Spermatophyta</taxon>
        <taxon>Magnoliopsida</taxon>
        <taxon>eudicotyledons</taxon>
        <taxon>Gunneridae</taxon>
        <taxon>Pentapetalae</taxon>
        <taxon>rosids</taxon>
        <taxon>fabids</taxon>
        <taxon>Fabales</taxon>
        <taxon>Fabaceae</taxon>
        <taxon>Papilionoideae</taxon>
        <taxon>50 kb inversion clade</taxon>
        <taxon>NPAAA clade</taxon>
        <taxon>Hologalegina</taxon>
        <taxon>IRL clade</taxon>
        <taxon>Fabeae</taxon>
        <taxon>Vicia</taxon>
    </lineage>
</organism>
<dbReference type="AlphaFoldDB" id="A0AAV1AQ95"/>
<reference evidence="5 6" key="1">
    <citation type="submission" date="2023-01" db="EMBL/GenBank/DDBJ databases">
        <authorList>
            <person name="Kreplak J."/>
        </authorList>
    </citation>
    <scope>NUCLEOTIDE SEQUENCE [LARGE SCALE GENOMIC DNA]</scope>
</reference>
<keyword evidence="3" id="KW-0862">Zinc</keyword>
<sequence>MIVHNPDFLFLDCNSNGSDATIKHNYNEFDPERVEVNQLIKSKNEILRILEEEENRRQGVMSSLKKEELNFSYILAQKDEQLVEVANIKLELEEYVTKLESDNQLWRKNADENESMVLSLNNALEHINRKASYYPQDIESCCDMNVLEEETDENENENNIVCHDHEITTRLKMICKWCHLNESTFLFLPCRHLCSCKACEYFLKACPVCLMEKKTSIEILYFQDLS</sequence>
<dbReference type="FunFam" id="1.10.1170.10:FF:000002">
    <property type="entry name" value="Baculoviral IAP repeat containing 7"/>
    <property type="match status" value="1"/>
</dbReference>
<dbReference type="PANTHER" id="PTHR42647">
    <property type="entry name" value="SBP (S-RIBONUCLEASE BINDING PROTEIN) FAMILY PROTEIN"/>
    <property type="match status" value="1"/>
</dbReference>
<dbReference type="GO" id="GO:0004842">
    <property type="term" value="F:ubiquitin-protein transferase activity"/>
    <property type="evidence" value="ECO:0007669"/>
    <property type="project" value="TreeGrafter"/>
</dbReference>
<dbReference type="Gene3D" id="1.10.533.10">
    <property type="entry name" value="Death Domain, Fas"/>
    <property type="match status" value="1"/>
</dbReference>
<keyword evidence="4" id="KW-0175">Coiled coil</keyword>
<evidence type="ECO:0000313" key="5">
    <source>
        <dbReference type="EMBL" id="CAI8611533.1"/>
    </source>
</evidence>
<feature type="coiled-coil region" evidence="4">
    <location>
        <begin position="33"/>
        <end position="70"/>
    </location>
</feature>
<evidence type="ECO:0000256" key="4">
    <source>
        <dbReference type="SAM" id="Coils"/>
    </source>
</evidence>
<dbReference type="EMBL" id="OX451739">
    <property type="protein sequence ID" value="CAI8611533.1"/>
    <property type="molecule type" value="Genomic_DNA"/>
</dbReference>
<dbReference type="Proteomes" id="UP001157006">
    <property type="component" value="Chromosome 4"/>
</dbReference>
<dbReference type="Gene3D" id="1.10.1170.10">
    <property type="entry name" value="Inhibitor Of Apoptosis Protein (2mihbC-IAP-1), Chain A"/>
    <property type="match status" value="1"/>
</dbReference>
<dbReference type="Gene3D" id="1.10.8.10">
    <property type="entry name" value="DNA helicase RuvA subunit, C-terminal domain"/>
    <property type="match status" value="1"/>
</dbReference>
<name>A0AAV1AQ95_VICFA</name>
<dbReference type="PIRSF" id="PIRSF036836">
    <property type="entry name" value="RNase_bind_SBP1"/>
    <property type="match status" value="1"/>
</dbReference>
<keyword evidence="2" id="KW-0863">Zinc-finger</keyword>
<accession>A0AAV1AQ95</accession>
<evidence type="ECO:0000256" key="3">
    <source>
        <dbReference type="ARBA" id="ARBA00022833"/>
    </source>
</evidence>
<gene>
    <name evidence="5" type="ORF">VFH_IV233840</name>
</gene>
<keyword evidence="1" id="KW-0479">Metal-binding</keyword>
<proteinExistence type="predicted"/>
<protein>
    <recommendedName>
        <fullName evidence="7">RING-type domain-containing protein</fullName>
    </recommendedName>
</protein>
<keyword evidence="6" id="KW-1185">Reference proteome</keyword>
<dbReference type="PANTHER" id="PTHR42647:SF6">
    <property type="entry name" value="RING-TYPE DOMAIN-CONTAINING PROTEIN"/>
    <property type="match status" value="1"/>
</dbReference>
<evidence type="ECO:0000313" key="6">
    <source>
        <dbReference type="Proteomes" id="UP001157006"/>
    </source>
</evidence>
<dbReference type="Pfam" id="PF13920">
    <property type="entry name" value="zf-C3HC4_3"/>
    <property type="match status" value="1"/>
</dbReference>
<evidence type="ECO:0000256" key="2">
    <source>
        <dbReference type="ARBA" id="ARBA00022771"/>
    </source>
</evidence>
<evidence type="ECO:0008006" key="7">
    <source>
        <dbReference type="Google" id="ProtNLM"/>
    </source>
</evidence>